<protein>
    <submittedName>
        <fullName evidence="1">Uncharacterized protein</fullName>
    </submittedName>
</protein>
<reference evidence="1" key="1">
    <citation type="submission" date="2019-07" db="EMBL/GenBank/DDBJ databases">
        <title>Mesorhizobum intechiensis sp. nov. isolated from nodules of Lotus tenuis growing in lowlands of the Flooding Pampa, Argentina.</title>
        <authorList>
            <person name="Estrella M.J."/>
            <person name="Torres Tejerizo G.A."/>
            <person name="Cumpa Velazquez L.M."/>
            <person name="Fontana F."/>
            <person name="Hansen L."/>
            <person name="Pistorio M."/>
            <person name="Sannazzaro A.I."/>
        </authorList>
    </citation>
    <scope>NUCLEOTIDE SEQUENCE</scope>
    <source>
        <strain evidence="1">BD68</strain>
    </source>
</reference>
<dbReference type="AlphaFoldDB" id="A0A8T9AHR3"/>
<sequence>MSRGQSAVSADGTQRAFVQDDTLTQRFRTTEGEPAIAALAVDDAPLRHALGLHRQIDAGGDFRPRDSVRAKFSGTWAHCPSPLASKKTNRIHKIRLFGGVGQKSFASVISVDNESRRRHMYTNHGVQIARYDQVSARSPSASISG</sequence>
<gene>
    <name evidence="1" type="ORF">C1D09_030070</name>
</gene>
<name>A0A8T9AHR3_9HYPH</name>
<keyword evidence="2" id="KW-1185">Reference proteome</keyword>
<dbReference type="RefSeq" id="WP_143977606.1">
    <property type="nucleotide sequence ID" value="NZ_PNOT02000357.1"/>
</dbReference>
<comment type="caution">
    <text evidence="1">The sequence shown here is derived from an EMBL/GenBank/DDBJ whole genome shotgun (WGS) entry which is preliminary data.</text>
</comment>
<proteinExistence type="predicted"/>
<dbReference type="EMBL" id="PNOT02000357">
    <property type="protein sequence ID" value="TSE02393.1"/>
    <property type="molecule type" value="Genomic_DNA"/>
</dbReference>
<evidence type="ECO:0000313" key="1">
    <source>
        <dbReference type="EMBL" id="TSE02393.1"/>
    </source>
</evidence>
<organism evidence="1 2">
    <name type="scientific">Mesorhizobium intechi</name>
    <dbReference type="NCBI Taxonomy" id="537601"/>
    <lineage>
        <taxon>Bacteria</taxon>
        <taxon>Pseudomonadati</taxon>
        <taxon>Pseudomonadota</taxon>
        <taxon>Alphaproteobacteria</taxon>
        <taxon>Hyphomicrobiales</taxon>
        <taxon>Phyllobacteriaceae</taxon>
        <taxon>Mesorhizobium</taxon>
    </lineage>
</organism>
<evidence type="ECO:0000313" key="2">
    <source>
        <dbReference type="Proteomes" id="UP000235507"/>
    </source>
</evidence>
<accession>A0A8T9AHR3</accession>
<dbReference type="Proteomes" id="UP000235507">
    <property type="component" value="Unassembled WGS sequence"/>
</dbReference>